<dbReference type="EMBL" id="CP031264">
    <property type="protein sequence ID" value="AXI76421.1"/>
    <property type="molecule type" value="Genomic_DNA"/>
</dbReference>
<feature type="domain" description="HTH gntR-type" evidence="7">
    <location>
        <begin position="26"/>
        <end position="94"/>
    </location>
</feature>
<dbReference type="InterPro" id="IPR036390">
    <property type="entry name" value="WH_DNA-bd_sf"/>
</dbReference>
<keyword evidence="3" id="KW-0805">Transcription regulation</keyword>
<keyword evidence="4" id="KW-0238">DNA-binding</keyword>
<dbReference type="CDD" id="cd00609">
    <property type="entry name" value="AAT_like"/>
    <property type="match status" value="1"/>
</dbReference>
<dbReference type="Gene3D" id="3.40.640.10">
    <property type="entry name" value="Type I PLP-dependent aspartate aminotransferase-like (Major domain)"/>
    <property type="match status" value="1"/>
</dbReference>
<evidence type="ECO:0000256" key="6">
    <source>
        <dbReference type="SAM" id="MobiDB-lite"/>
    </source>
</evidence>
<dbReference type="InterPro" id="IPR000524">
    <property type="entry name" value="Tscrpt_reg_HTH_GntR"/>
</dbReference>
<dbReference type="Gene3D" id="1.10.10.10">
    <property type="entry name" value="Winged helix-like DNA-binding domain superfamily/Winged helix DNA-binding domain"/>
    <property type="match status" value="1"/>
</dbReference>
<evidence type="ECO:0000256" key="4">
    <source>
        <dbReference type="ARBA" id="ARBA00023125"/>
    </source>
</evidence>
<dbReference type="SUPFAM" id="SSF46785">
    <property type="entry name" value="Winged helix' DNA-binding domain"/>
    <property type="match status" value="1"/>
</dbReference>
<dbReference type="RefSeq" id="WP_111493717.1">
    <property type="nucleotide sequence ID" value="NZ_CP031264.1"/>
</dbReference>
<dbReference type="PRINTS" id="PR00035">
    <property type="entry name" value="HTHGNTR"/>
</dbReference>
<protein>
    <submittedName>
        <fullName evidence="8">PLP-dependent aminotransferase family protein</fullName>
    </submittedName>
</protein>
<keyword evidence="5" id="KW-0804">Transcription</keyword>
<dbReference type="GO" id="GO:0008483">
    <property type="term" value="F:transaminase activity"/>
    <property type="evidence" value="ECO:0007669"/>
    <property type="project" value="UniProtKB-KW"/>
</dbReference>
<dbReference type="GO" id="GO:0003700">
    <property type="term" value="F:DNA-binding transcription factor activity"/>
    <property type="evidence" value="ECO:0007669"/>
    <property type="project" value="InterPro"/>
</dbReference>
<dbReference type="KEGG" id="stri:C7M71_001940"/>
<dbReference type="SMART" id="SM00345">
    <property type="entry name" value="HTH_GNTR"/>
    <property type="match status" value="1"/>
</dbReference>
<accession>A0A345SRR6</accession>
<dbReference type="AlphaFoldDB" id="A0A345SRR6"/>
<dbReference type="InterPro" id="IPR004839">
    <property type="entry name" value="Aminotransferase_I/II_large"/>
</dbReference>
<dbReference type="PROSITE" id="PS50949">
    <property type="entry name" value="HTH_GNTR"/>
    <property type="match status" value="1"/>
</dbReference>
<comment type="similarity">
    <text evidence="1">In the C-terminal section; belongs to the class-I pyridoxal-phosphate-dependent aminotransferase family.</text>
</comment>
<feature type="compositionally biased region" description="Low complexity" evidence="6">
    <location>
        <begin position="95"/>
        <end position="108"/>
    </location>
</feature>
<sequence length="484" mass="51091">MQQEGVRRWAGAAWELLLPAAEAPARRRGQQLQAAFREAVRSGRLATGTLLPSSRELARDLGVSRGLVTEAYAQLLAEGYLISRQGAGTWVAGLPAPRGRPTTPAPGGQTSGRSAPLVDFRPGLPDLSAFPRAGWAAALRGALDRLPHTALDYPDPRGLPELRESLAELLARRRGVAVDPDGLVVCSGVAQALTLLGRVLYGRGQRLVALEDPGSPSQAKLFEAAGLRCVPLPVREDGPDLAALAGCGARAAVVTPSHQFPLGTALGPAGRAGLLRWAQDCDGLVVEDDYDGDFRYDRAPVGALQGLAPERVAYTGSVSKSLAPGLRLGWLVPPPELLAAVVEAKRVADLGNAVLEQAAFAEFVRSGRYDRQLRLCQRRYRQRRDALIGALERYLPGVRVAGIAAGLHLIAEFPAAYGPQRSVLGAAAGAGVRLRPLSDWTASGADPEPDGPARCVLGYPHLAPAEIERAVAAVGRALRPLHMG</sequence>
<proteinExistence type="inferred from homology"/>
<dbReference type="GO" id="GO:0003677">
    <property type="term" value="F:DNA binding"/>
    <property type="evidence" value="ECO:0007669"/>
    <property type="project" value="UniProtKB-KW"/>
</dbReference>
<dbReference type="Proteomes" id="UP000249340">
    <property type="component" value="Chromosome"/>
</dbReference>
<dbReference type="InterPro" id="IPR015421">
    <property type="entry name" value="PyrdxlP-dep_Trfase_major"/>
</dbReference>
<keyword evidence="8" id="KW-0808">Transferase</keyword>
<dbReference type="OrthoDB" id="594134at2"/>
<dbReference type="SUPFAM" id="SSF53383">
    <property type="entry name" value="PLP-dependent transferases"/>
    <property type="match status" value="1"/>
</dbReference>
<dbReference type="GO" id="GO:0030170">
    <property type="term" value="F:pyridoxal phosphate binding"/>
    <property type="evidence" value="ECO:0007669"/>
    <property type="project" value="InterPro"/>
</dbReference>
<dbReference type="Pfam" id="PF00155">
    <property type="entry name" value="Aminotran_1_2"/>
    <property type="match status" value="1"/>
</dbReference>
<dbReference type="PANTHER" id="PTHR46577">
    <property type="entry name" value="HTH-TYPE TRANSCRIPTIONAL REGULATORY PROTEIN GABR"/>
    <property type="match status" value="1"/>
</dbReference>
<evidence type="ECO:0000256" key="1">
    <source>
        <dbReference type="ARBA" id="ARBA00005384"/>
    </source>
</evidence>
<dbReference type="InterPro" id="IPR015424">
    <property type="entry name" value="PyrdxlP-dep_Trfase"/>
</dbReference>
<evidence type="ECO:0000313" key="9">
    <source>
        <dbReference type="Proteomes" id="UP000249340"/>
    </source>
</evidence>
<dbReference type="PANTHER" id="PTHR46577:SF1">
    <property type="entry name" value="HTH-TYPE TRANSCRIPTIONAL REGULATORY PROTEIN GABR"/>
    <property type="match status" value="1"/>
</dbReference>
<dbReference type="Pfam" id="PF00392">
    <property type="entry name" value="GntR"/>
    <property type="match status" value="1"/>
</dbReference>
<evidence type="ECO:0000313" key="8">
    <source>
        <dbReference type="EMBL" id="AXI76421.1"/>
    </source>
</evidence>
<dbReference type="CDD" id="cd07377">
    <property type="entry name" value="WHTH_GntR"/>
    <property type="match status" value="1"/>
</dbReference>
<name>A0A345SRR6_9ACTN</name>
<evidence type="ECO:0000256" key="5">
    <source>
        <dbReference type="ARBA" id="ARBA00023163"/>
    </source>
</evidence>
<gene>
    <name evidence="8" type="ORF">C7M71_001940</name>
</gene>
<reference evidence="9" key="1">
    <citation type="submission" date="2018-07" db="EMBL/GenBank/DDBJ databases">
        <title>Streptacidiphilus bronchialis DSM 106435 chromosome.</title>
        <authorList>
            <person name="Batra D."/>
            <person name="Gulvik C.A."/>
        </authorList>
    </citation>
    <scope>NUCLEOTIDE SEQUENCE [LARGE SCALE GENOMIC DNA]</scope>
    <source>
        <strain evidence="9">DSM 106435</strain>
    </source>
</reference>
<keyword evidence="2" id="KW-0663">Pyridoxal phosphate</keyword>
<dbReference type="InterPro" id="IPR051446">
    <property type="entry name" value="HTH_trans_reg/aminotransferase"/>
</dbReference>
<keyword evidence="8" id="KW-0032">Aminotransferase</keyword>
<dbReference type="InterPro" id="IPR036388">
    <property type="entry name" value="WH-like_DNA-bd_sf"/>
</dbReference>
<evidence type="ECO:0000256" key="2">
    <source>
        <dbReference type="ARBA" id="ARBA00022898"/>
    </source>
</evidence>
<organism evidence="8 9">
    <name type="scientific">Peterkaempfera bronchialis</name>
    <dbReference type="NCBI Taxonomy" id="2126346"/>
    <lineage>
        <taxon>Bacteria</taxon>
        <taxon>Bacillati</taxon>
        <taxon>Actinomycetota</taxon>
        <taxon>Actinomycetes</taxon>
        <taxon>Kitasatosporales</taxon>
        <taxon>Streptomycetaceae</taxon>
        <taxon>Peterkaempfera</taxon>
    </lineage>
</organism>
<keyword evidence="9" id="KW-1185">Reference proteome</keyword>
<feature type="region of interest" description="Disordered" evidence="6">
    <location>
        <begin position="94"/>
        <end position="114"/>
    </location>
</feature>
<evidence type="ECO:0000259" key="7">
    <source>
        <dbReference type="PROSITE" id="PS50949"/>
    </source>
</evidence>
<evidence type="ECO:0000256" key="3">
    <source>
        <dbReference type="ARBA" id="ARBA00023015"/>
    </source>
</evidence>